<dbReference type="AlphaFoldDB" id="A0A0K1PXV0"/>
<reference evidence="1 2" key="1">
    <citation type="submission" date="2015-08" db="EMBL/GenBank/DDBJ databases">
        <authorList>
            <person name="Babu N.S."/>
            <person name="Beckwith C.J."/>
            <person name="Beseler K.G."/>
            <person name="Brison A."/>
            <person name="Carone J.V."/>
            <person name="Caskin T.P."/>
            <person name="Diamond M."/>
            <person name="Durham M.E."/>
            <person name="Foxe J.M."/>
            <person name="Go M."/>
            <person name="Henderson B.A."/>
            <person name="Jones I.B."/>
            <person name="McGettigan J.A."/>
            <person name="Micheletti S.J."/>
            <person name="Nasrallah M.E."/>
            <person name="Ortiz D."/>
            <person name="Piller C.R."/>
            <person name="Privatt S.R."/>
            <person name="Schneider S.L."/>
            <person name="Sharp S."/>
            <person name="Smith T.C."/>
            <person name="Stanton J.D."/>
            <person name="Ullery H.E."/>
            <person name="Wilson R.J."/>
            <person name="Serrano M.G."/>
            <person name="Buck G."/>
            <person name="Lee V."/>
            <person name="Wang Y."/>
            <person name="Carvalho R."/>
            <person name="Voegtly L."/>
            <person name="Shi R."/>
            <person name="Duckworth R."/>
            <person name="Johnson A."/>
            <person name="Loviza R."/>
            <person name="Walstead R."/>
            <person name="Shah Z."/>
            <person name="Kiflezghi M."/>
            <person name="Wade K."/>
            <person name="Ball S.L."/>
            <person name="Bradley K.W."/>
            <person name="Asai D.J."/>
            <person name="Bowman C.A."/>
            <person name="Russell D.A."/>
            <person name="Pope W.H."/>
            <person name="Jacobs-Sera D."/>
            <person name="Hendrix R.W."/>
            <person name="Hatfull G.F."/>
        </authorList>
    </citation>
    <scope>NUCLEOTIDE SEQUENCE [LARGE SCALE GENOMIC DNA]</scope>
    <source>
        <strain evidence="1 2">DSM 27648</strain>
    </source>
</reference>
<proteinExistence type="predicted"/>
<evidence type="ECO:0000313" key="1">
    <source>
        <dbReference type="EMBL" id="AKU97974.1"/>
    </source>
</evidence>
<keyword evidence="2" id="KW-1185">Reference proteome</keyword>
<accession>A0A0K1PXV0</accession>
<protein>
    <submittedName>
        <fullName evidence="1">Uncharacterized protein</fullName>
    </submittedName>
</protein>
<name>A0A0K1PXV0_9BACT</name>
<gene>
    <name evidence="1" type="ORF">AKJ09_04638</name>
</gene>
<dbReference type="KEGG" id="llu:AKJ09_04638"/>
<dbReference type="EMBL" id="CP012333">
    <property type="protein sequence ID" value="AKU97974.1"/>
    <property type="molecule type" value="Genomic_DNA"/>
</dbReference>
<evidence type="ECO:0000313" key="2">
    <source>
        <dbReference type="Proteomes" id="UP000064967"/>
    </source>
</evidence>
<sequence>MHSEEANEELAQFYSLVVSCDRLEENPPEYLADRPPSNR</sequence>
<dbReference type="Proteomes" id="UP000064967">
    <property type="component" value="Chromosome"/>
</dbReference>
<organism evidence="1 2">
    <name type="scientific">Labilithrix luteola</name>
    <dbReference type="NCBI Taxonomy" id="1391654"/>
    <lineage>
        <taxon>Bacteria</taxon>
        <taxon>Pseudomonadati</taxon>
        <taxon>Myxococcota</taxon>
        <taxon>Polyangia</taxon>
        <taxon>Polyangiales</taxon>
        <taxon>Labilitrichaceae</taxon>
        <taxon>Labilithrix</taxon>
    </lineage>
</organism>